<evidence type="ECO:0000256" key="1">
    <source>
        <dbReference type="SAM" id="MobiDB-lite"/>
    </source>
</evidence>
<feature type="region of interest" description="Disordered" evidence="1">
    <location>
        <begin position="113"/>
        <end position="176"/>
    </location>
</feature>
<dbReference type="EMBL" id="CP163444">
    <property type="protein sequence ID" value="XDQ74817.1"/>
    <property type="molecule type" value="Genomic_DNA"/>
</dbReference>
<organism evidence="2">
    <name type="scientific">Streptomyces sp. R44</name>
    <dbReference type="NCBI Taxonomy" id="3238633"/>
    <lineage>
        <taxon>Bacteria</taxon>
        <taxon>Bacillati</taxon>
        <taxon>Actinomycetota</taxon>
        <taxon>Actinomycetes</taxon>
        <taxon>Kitasatosporales</taxon>
        <taxon>Streptomycetaceae</taxon>
        <taxon>Streptomyces</taxon>
    </lineage>
</organism>
<gene>
    <name evidence="2" type="ORF">AB5J54_31715</name>
</gene>
<dbReference type="RefSeq" id="WP_369147341.1">
    <property type="nucleotide sequence ID" value="NZ_CP163444.1"/>
</dbReference>
<name>A0AB39T376_9ACTN</name>
<dbReference type="AlphaFoldDB" id="A0AB39T376"/>
<proteinExistence type="predicted"/>
<reference evidence="2" key="1">
    <citation type="submission" date="2024-07" db="EMBL/GenBank/DDBJ databases">
        <authorList>
            <person name="Yu S.T."/>
        </authorList>
    </citation>
    <scope>NUCLEOTIDE SEQUENCE</scope>
    <source>
        <strain evidence="2">R44</strain>
    </source>
</reference>
<accession>A0AB39T376</accession>
<protein>
    <submittedName>
        <fullName evidence="2">Uncharacterized protein</fullName>
    </submittedName>
</protein>
<evidence type="ECO:0000313" key="2">
    <source>
        <dbReference type="EMBL" id="XDQ74817.1"/>
    </source>
</evidence>
<sequence>MRRAGLVRLRELHLPELARLSLDASENPVGDGDRGTVAAIERLLRTAVSRIGGGSLQTAAEYSLGLAQGTRDWPASERRRLAAQVYGVSVERFRKHHELMVLGQITEQVLGLASRPLPGGPNGLNHPSGPGGPNRPNHPSVPGGPTSRTEPPPDATAPWRPSTARSVCASPAGPRR</sequence>